<protein>
    <recommendedName>
        <fullName evidence="2">Folylpolyglutamate synthase</fullName>
    </recommendedName>
</protein>
<gene>
    <name evidence="1" type="ORF">PBIL07802_LOCUS5383</name>
</gene>
<sequence length="106" mass="11402">MLAGLGFREAVFCPMQSFRSSLAPVSRGDASKGDQPSAWQYEMASSWKQIAGENGEMSILSTNSLAEAIEAIQQGAVDGQRSVLVTGSLLFAGDLLKRMGKRFDEL</sequence>
<reference evidence="1" key="1">
    <citation type="submission" date="2021-01" db="EMBL/GenBank/DDBJ databases">
        <authorList>
            <person name="Corre E."/>
            <person name="Pelletier E."/>
            <person name="Niang G."/>
            <person name="Scheremetjew M."/>
            <person name="Finn R."/>
            <person name="Kale V."/>
            <person name="Holt S."/>
            <person name="Cochrane G."/>
            <person name="Meng A."/>
            <person name="Brown T."/>
            <person name="Cohen L."/>
        </authorList>
    </citation>
    <scope>NUCLEOTIDE SEQUENCE</scope>
    <source>
        <strain evidence="1">NIES-2562</strain>
    </source>
</reference>
<evidence type="ECO:0008006" key="2">
    <source>
        <dbReference type="Google" id="ProtNLM"/>
    </source>
</evidence>
<accession>A0A7S3G2Y3</accession>
<name>A0A7S3G2Y3_9EUKA</name>
<proteinExistence type="predicted"/>
<organism evidence="1">
    <name type="scientific">Palpitomonas bilix</name>
    <dbReference type="NCBI Taxonomy" id="652834"/>
    <lineage>
        <taxon>Eukaryota</taxon>
        <taxon>Eukaryota incertae sedis</taxon>
    </lineage>
</organism>
<dbReference type="AlphaFoldDB" id="A0A7S3G2Y3"/>
<evidence type="ECO:0000313" key="1">
    <source>
        <dbReference type="EMBL" id="CAE0243217.1"/>
    </source>
</evidence>
<dbReference type="EMBL" id="HBIB01008686">
    <property type="protein sequence ID" value="CAE0243217.1"/>
    <property type="molecule type" value="Transcribed_RNA"/>
</dbReference>